<dbReference type="AlphaFoldDB" id="G3IFS8"/>
<accession>G3IFS8</accession>
<organism evidence="1 2">
    <name type="scientific">Cricetulus griseus</name>
    <name type="common">Chinese hamster</name>
    <name type="synonym">Cricetulus barabensis griseus</name>
    <dbReference type="NCBI Taxonomy" id="10029"/>
    <lineage>
        <taxon>Eukaryota</taxon>
        <taxon>Metazoa</taxon>
        <taxon>Chordata</taxon>
        <taxon>Craniata</taxon>
        <taxon>Vertebrata</taxon>
        <taxon>Euteleostomi</taxon>
        <taxon>Mammalia</taxon>
        <taxon>Eutheria</taxon>
        <taxon>Euarchontoglires</taxon>
        <taxon>Glires</taxon>
        <taxon>Rodentia</taxon>
        <taxon>Myomorpha</taxon>
        <taxon>Muroidea</taxon>
        <taxon>Cricetidae</taxon>
        <taxon>Cricetinae</taxon>
        <taxon>Cricetulus</taxon>
    </lineage>
</organism>
<name>G3IFS8_CRIGR</name>
<gene>
    <name evidence="1" type="ORF">I79_022601</name>
</gene>
<reference evidence="2" key="1">
    <citation type="journal article" date="2011" name="Nat. Biotechnol.">
        <title>The genomic sequence of the Chinese hamster ovary (CHO)-K1 cell line.</title>
        <authorList>
            <person name="Xu X."/>
            <person name="Nagarajan H."/>
            <person name="Lewis N.E."/>
            <person name="Pan S."/>
            <person name="Cai Z."/>
            <person name="Liu X."/>
            <person name="Chen W."/>
            <person name="Xie M."/>
            <person name="Wang W."/>
            <person name="Hammond S."/>
            <person name="Andersen M.R."/>
            <person name="Neff N."/>
            <person name="Passarelli B."/>
            <person name="Koh W."/>
            <person name="Fan H.C."/>
            <person name="Wang J."/>
            <person name="Gui Y."/>
            <person name="Lee K.H."/>
            <person name="Betenbaugh M.J."/>
            <person name="Quake S.R."/>
            <person name="Famili I."/>
            <person name="Palsson B.O."/>
            <person name="Wang J."/>
        </authorList>
    </citation>
    <scope>NUCLEOTIDE SEQUENCE [LARGE SCALE GENOMIC DNA]</scope>
    <source>
        <strain evidence="2">CHO K1 cell line</strain>
    </source>
</reference>
<dbReference type="EMBL" id="JH002445">
    <property type="protein sequence ID" value="EGW12196.1"/>
    <property type="molecule type" value="Genomic_DNA"/>
</dbReference>
<protein>
    <submittedName>
        <fullName evidence="1">Uncharacterized protein</fullName>
    </submittedName>
</protein>
<evidence type="ECO:0000313" key="1">
    <source>
        <dbReference type="EMBL" id="EGW12196.1"/>
    </source>
</evidence>
<sequence length="59" mass="6759">MFPCWPLPVASPVPLITDFTVRLCFKAGLVSPENACRHQTGFKEFKEMTVWSSRKWLSS</sequence>
<dbReference type="Proteomes" id="UP000001075">
    <property type="component" value="Unassembled WGS sequence"/>
</dbReference>
<dbReference type="InParanoid" id="G3IFS8"/>
<evidence type="ECO:0000313" key="2">
    <source>
        <dbReference type="Proteomes" id="UP000001075"/>
    </source>
</evidence>
<proteinExistence type="predicted"/>